<evidence type="ECO:0000259" key="7">
    <source>
        <dbReference type="PROSITE" id="PS50089"/>
    </source>
</evidence>
<dbReference type="FunFam" id="2.60.120.920:FF:000005">
    <property type="entry name" value="Putative E3 ubiquitin-protein ligase NEURL1B"/>
    <property type="match status" value="2"/>
</dbReference>
<dbReference type="Pfam" id="PF07177">
    <property type="entry name" value="Neuralized"/>
    <property type="match status" value="2"/>
</dbReference>
<evidence type="ECO:0000256" key="5">
    <source>
        <dbReference type="PROSITE-ProRule" id="PRU00175"/>
    </source>
</evidence>
<dbReference type="PANTHER" id="PTHR12429:SF6">
    <property type="entry name" value="PROTEIN NEURALIZED"/>
    <property type="match status" value="1"/>
</dbReference>
<sequence length="717" mass="80337">MERMVEGTDPQDLFLRGSSVSVNRGTDQNPQPPLEFNSIHGEYVKLNSNGRTARREHSFCKGVVFSNRPILVNEIVCVRLSEVSAQWSGVMRFGVTSVDPASFRDIELPKFACPDLTSKGGFWCKTLPERFSVQGKVLHFSVDGDGNLSYGVNAENQGVFISKINVRGQIWAMFDLYGNCKSLELMDFARINQVDLPDIRSSSSDEELEPAVENLHASDLKFHRRHSGNVVLTRNNSIATRIGADFCQAYVFSHRPVNPEEKVSLLIQKHESEFGGSMAFGLTSCDPDSITNVDELPRDSDMLLDRKEYWTCIKNVAVNPKANETATFWVTATGEVMFSKNGYEPRTIMFVDTSIPLWMFFDLYGSTVKVKLTDFSEISLRPLVPLSQSPVELNVITPPRRSSSSELSRLNNLANEYGVRVQLPEDEHLTVSSAPTSTRRSPLSGREQNSSDDSVLRDINSRLNAIRDRNRRLTGIQVDMDQLRNQLAEARTIPEQSDSESDDERRRRRREMADNARTIARLEATLAANREELTRLSSILPQGTSRTEPRDSSVNRRFRAAPYTEERASNVIPPLRVPIFTYNSPPLSQSYERPDVLSTTPPSTRSVLDRIRDMSNAMANDVPTTSSSTVTAPAAVSMASEPIKKPSPEPGASEEKIQDGGMNSECVVCMSDRVNAVLYRCGHLCMCFSCAQETMKTTRNCPLCRQMIYDVIRCYQS</sequence>
<evidence type="ECO:0000256" key="6">
    <source>
        <dbReference type="SAM" id="MobiDB-lite"/>
    </source>
</evidence>
<dbReference type="Gene3D" id="3.30.40.10">
    <property type="entry name" value="Zinc/RING finger domain, C3HC4 (zinc finger)"/>
    <property type="match status" value="1"/>
</dbReference>
<name>A0A7I8WGW4_BURXY</name>
<reference evidence="9" key="1">
    <citation type="submission" date="2020-09" db="EMBL/GenBank/DDBJ databases">
        <authorList>
            <person name="Kikuchi T."/>
        </authorList>
    </citation>
    <scope>NUCLEOTIDE SEQUENCE</scope>
    <source>
        <strain evidence="9">Ka4C1</strain>
    </source>
</reference>
<dbReference type="SMART" id="SM00588">
    <property type="entry name" value="NEUZ"/>
    <property type="match status" value="2"/>
</dbReference>
<feature type="compositionally biased region" description="Polar residues" evidence="6">
    <location>
        <begin position="430"/>
        <end position="453"/>
    </location>
</feature>
<dbReference type="EMBL" id="CAJFCV020000003">
    <property type="protein sequence ID" value="CAG9110617.1"/>
    <property type="molecule type" value="Genomic_DNA"/>
</dbReference>
<feature type="region of interest" description="Disordered" evidence="6">
    <location>
        <begin position="424"/>
        <end position="456"/>
    </location>
</feature>
<dbReference type="GO" id="GO:0061630">
    <property type="term" value="F:ubiquitin protein ligase activity"/>
    <property type="evidence" value="ECO:0007669"/>
    <property type="project" value="TreeGrafter"/>
</dbReference>
<feature type="domain" description="NHR" evidence="8">
    <location>
        <begin position="219"/>
        <end position="375"/>
    </location>
</feature>
<evidence type="ECO:0000256" key="4">
    <source>
        <dbReference type="ARBA" id="ARBA00022833"/>
    </source>
</evidence>
<dbReference type="Gene3D" id="2.60.120.920">
    <property type="match status" value="2"/>
</dbReference>
<feature type="compositionally biased region" description="Low complexity" evidence="6">
    <location>
        <begin position="622"/>
        <end position="637"/>
    </location>
</feature>
<dbReference type="InterPro" id="IPR013083">
    <property type="entry name" value="Znf_RING/FYVE/PHD"/>
</dbReference>
<feature type="region of interest" description="Disordered" evidence="6">
    <location>
        <begin position="488"/>
        <end position="513"/>
    </location>
</feature>
<protein>
    <submittedName>
        <fullName evidence="9">(pine wood nematode) hypothetical protein</fullName>
    </submittedName>
</protein>
<feature type="region of interest" description="Disordered" evidence="6">
    <location>
        <begin position="537"/>
        <end position="561"/>
    </location>
</feature>
<dbReference type="SMART" id="SM00184">
    <property type="entry name" value="RING"/>
    <property type="match status" value="1"/>
</dbReference>
<evidence type="ECO:0000313" key="10">
    <source>
        <dbReference type="Proteomes" id="UP000659654"/>
    </source>
</evidence>
<keyword evidence="4" id="KW-0862">Zinc</keyword>
<keyword evidence="3 5" id="KW-0863">Zinc-finger</keyword>
<evidence type="ECO:0000313" key="9">
    <source>
        <dbReference type="EMBL" id="CAD5222528.1"/>
    </source>
</evidence>
<feature type="domain" description="RING-type" evidence="7">
    <location>
        <begin position="666"/>
        <end position="705"/>
    </location>
</feature>
<keyword evidence="10" id="KW-1185">Reference proteome</keyword>
<feature type="compositionally biased region" description="Polar residues" evidence="6">
    <location>
        <begin position="18"/>
        <end position="29"/>
    </location>
</feature>
<dbReference type="GO" id="GO:0008270">
    <property type="term" value="F:zinc ion binding"/>
    <property type="evidence" value="ECO:0007669"/>
    <property type="project" value="UniProtKB-KW"/>
</dbReference>
<dbReference type="InterPro" id="IPR001841">
    <property type="entry name" value="Znf_RING"/>
</dbReference>
<dbReference type="EMBL" id="CAJFDI010000003">
    <property type="protein sequence ID" value="CAD5222528.1"/>
    <property type="molecule type" value="Genomic_DNA"/>
</dbReference>
<dbReference type="Proteomes" id="UP000582659">
    <property type="component" value="Unassembled WGS sequence"/>
</dbReference>
<dbReference type="InterPro" id="IPR006573">
    <property type="entry name" value="NHR_dom"/>
</dbReference>
<accession>A0A7I8WGW4</accession>
<feature type="compositionally biased region" description="Basic and acidic residues" evidence="6">
    <location>
        <begin position="642"/>
        <end position="658"/>
    </location>
</feature>
<dbReference type="PROSITE" id="PS51065">
    <property type="entry name" value="NHR"/>
    <property type="match status" value="2"/>
</dbReference>
<dbReference type="PANTHER" id="PTHR12429">
    <property type="entry name" value="NEURALIZED"/>
    <property type="match status" value="1"/>
</dbReference>
<proteinExistence type="predicted"/>
<evidence type="ECO:0000256" key="3">
    <source>
        <dbReference type="ARBA" id="ARBA00022771"/>
    </source>
</evidence>
<keyword evidence="1" id="KW-0479">Metal-binding</keyword>
<organism evidence="9 10">
    <name type="scientific">Bursaphelenchus xylophilus</name>
    <name type="common">Pinewood nematode worm</name>
    <name type="synonym">Aphelenchoides xylophilus</name>
    <dbReference type="NCBI Taxonomy" id="6326"/>
    <lineage>
        <taxon>Eukaryota</taxon>
        <taxon>Metazoa</taxon>
        <taxon>Ecdysozoa</taxon>
        <taxon>Nematoda</taxon>
        <taxon>Chromadorea</taxon>
        <taxon>Rhabditida</taxon>
        <taxon>Tylenchina</taxon>
        <taxon>Tylenchomorpha</taxon>
        <taxon>Aphelenchoidea</taxon>
        <taxon>Aphelenchoididae</taxon>
        <taxon>Bursaphelenchus</taxon>
    </lineage>
</organism>
<feature type="region of interest" description="Disordered" evidence="6">
    <location>
        <begin position="15"/>
        <end position="34"/>
    </location>
</feature>
<feature type="region of interest" description="Disordered" evidence="6">
    <location>
        <begin position="619"/>
        <end position="658"/>
    </location>
</feature>
<gene>
    <name evidence="9" type="ORF">BXYJ_LOCUS7496</name>
</gene>
<evidence type="ECO:0000256" key="2">
    <source>
        <dbReference type="ARBA" id="ARBA00022737"/>
    </source>
</evidence>
<dbReference type="InterPro" id="IPR043136">
    <property type="entry name" value="B30.2/SPRY_sf"/>
</dbReference>
<dbReference type="CDD" id="cd16647">
    <property type="entry name" value="mRING-HC-C3HC5_NEU1"/>
    <property type="match status" value="1"/>
</dbReference>
<dbReference type="Pfam" id="PF13920">
    <property type="entry name" value="zf-C3HC4_3"/>
    <property type="match status" value="1"/>
</dbReference>
<keyword evidence="2" id="KW-0677">Repeat</keyword>
<comment type="caution">
    <text evidence="9">The sequence shown here is derived from an EMBL/GenBank/DDBJ whole genome shotgun (WGS) entry which is preliminary data.</text>
</comment>
<dbReference type="Proteomes" id="UP000659654">
    <property type="component" value="Unassembled WGS sequence"/>
</dbReference>
<dbReference type="SUPFAM" id="SSF57850">
    <property type="entry name" value="RING/U-box"/>
    <property type="match status" value="1"/>
</dbReference>
<dbReference type="AlphaFoldDB" id="A0A7I8WGW4"/>
<feature type="domain" description="NHR" evidence="8">
    <location>
        <begin position="33"/>
        <end position="188"/>
    </location>
</feature>
<evidence type="ECO:0000259" key="8">
    <source>
        <dbReference type="PROSITE" id="PS51065"/>
    </source>
</evidence>
<dbReference type="PROSITE" id="PS50089">
    <property type="entry name" value="ZF_RING_2"/>
    <property type="match status" value="1"/>
</dbReference>
<dbReference type="InterPro" id="IPR037962">
    <property type="entry name" value="Neuralized"/>
</dbReference>
<dbReference type="OrthoDB" id="6078042at2759"/>
<evidence type="ECO:0000256" key="1">
    <source>
        <dbReference type="ARBA" id="ARBA00022723"/>
    </source>
</evidence>
<feature type="compositionally biased region" description="Polar residues" evidence="6">
    <location>
        <begin position="537"/>
        <end position="546"/>
    </location>
</feature>
<dbReference type="SMR" id="A0A7I8WGW4"/>